<name>X0UUT0_9ZZZZ</name>
<sequence>FSWNYKHHINKISILNPRLYEFKKLETYFKRILNDNYAKNMNNIFNSKQYPRVSQFKISGLKSAFIKSFSKKLIQTKKIKKLNSESKLSKYAQAVYENFIKEKKNIPGHDPILKYILIRDKDSIAKEVPIWKKIQNTYLTGHIDLIQIENDIIKIIDYKPEGNFLLSLPQVAMYGFLIKSKFNFNEVKCISFNKENAWEYEPDILYTEIKEYLISQHITERPWERFI</sequence>
<gene>
    <name evidence="1" type="ORF">S01H1_44715</name>
</gene>
<dbReference type="EMBL" id="BARS01028536">
    <property type="protein sequence ID" value="GAG09624.1"/>
    <property type="molecule type" value="Genomic_DNA"/>
</dbReference>
<evidence type="ECO:0008006" key="2">
    <source>
        <dbReference type="Google" id="ProtNLM"/>
    </source>
</evidence>
<comment type="caution">
    <text evidence="1">The sequence shown here is derived from an EMBL/GenBank/DDBJ whole genome shotgun (WGS) entry which is preliminary data.</text>
</comment>
<feature type="non-terminal residue" evidence="1">
    <location>
        <position position="1"/>
    </location>
</feature>
<proteinExistence type="predicted"/>
<evidence type="ECO:0000313" key="1">
    <source>
        <dbReference type="EMBL" id="GAG09624.1"/>
    </source>
</evidence>
<reference evidence="1" key="1">
    <citation type="journal article" date="2014" name="Front. Microbiol.">
        <title>High frequency of phylogenetically diverse reductive dehalogenase-homologous genes in deep subseafloor sedimentary metagenomes.</title>
        <authorList>
            <person name="Kawai M."/>
            <person name="Futagami T."/>
            <person name="Toyoda A."/>
            <person name="Takaki Y."/>
            <person name="Nishi S."/>
            <person name="Hori S."/>
            <person name="Arai W."/>
            <person name="Tsubouchi T."/>
            <person name="Morono Y."/>
            <person name="Uchiyama I."/>
            <person name="Ito T."/>
            <person name="Fujiyama A."/>
            <person name="Inagaki F."/>
            <person name="Takami H."/>
        </authorList>
    </citation>
    <scope>NUCLEOTIDE SEQUENCE</scope>
    <source>
        <strain evidence="1">Expedition CK06-06</strain>
    </source>
</reference>
<accession>X0UUT0</accession>
<dbReference type="AlphaFoldDB" id="X0UUT0"/>
<protein>
    <recommendedName>
        <fullName evidence="2">PD-(D/E)XK endonuclease-like domain-containing protein</fullName>
    </recommendedName>
</protein>
<organism evidence="1">
    <name type="scientific">marine sediment metagenome</name>
    <dbReference type="NCBI Taxonomy" id="412755"/>
    <lineage>
        <taxon>unclassified sequences</taxon>
        <taxon>metagenomes</taxon>
        <taxon>ecological metagenomes</taxon>
    </lineage>
</organism>